<accession>A0ABS6Z8M8</accession>
<reference evidence="2 3" key="1">
    <citation type="submission" date="2019-12" db="EMBL/GenBank/DDBJ databases">
        <title>Genome sequence of Streptomyces bambusae.</title>
        <authorList>
            <person name="Bansal K."/>
            <person name="Choksket S."/>
            <person name="Korpole S."/>
            <person name="Patil P.B."/>
        </authorList>
    </citation>
    <scope>NUCLEOTIDE SEQUENCE [LARGE SCALE GENOMIC DNA]</scope>
    <source>
        <strain evidence="2 3">SK60</strain>
    </source>
</reference>
<gene>
    <name evidence="2" type="ORF">GPJ59_20085</name>
</gene>
<protein>
    <submittedName>
        <fullName evidence="2">DUF4429 domain-containing protein</fullName>
    </submittedName>
</protein>
<evidence type="ECO:0000259" key="1">
    <source>
        <dbReference type="Pfam" id="PF14472"/>
    </source>
</evidence>
<keyword evidence="3" id="KW-1185">Reference proteome</keyword>
<evidence type="ECO:0000313" key="3">
    <source>
        <dbReference type="Proteomes" id="UP000812013"/>
    </source>
</evidence>
<dbReference type="InterPro" id="IPR027860">
    <property type="entry name" value="DUF4429"/>
</dbReference>
<feature type="non-terminal residue" evidence="2">
    <location>
        <position position="1"/>
    </location>
</feature>
<proteinExistence type="predicted"/>
<dbReference type="Proteomes" id="UP000812013">
    <property type="component" value="Unassembled WGS sequence"/>
</dbReference>
<dbReference type="RefSeq" id="WP_219668600.1">
    <property type="nucleotide sequence ID" value="NZ_WTFF01000141.1"/>
</dbReference>
<comment type="caution">
    <text evidence="2">The sequence shown here is derived from an EMBL/GenBank/DDBJ whole genome shotgun (WGS) entry which is preliminary data.</text>
</comment>
<name>A0ABS6Z8M8_9ACTN</name>
<feature type="domain" description="DUF4429" evidence="1">
    <location>
        <begin position="37"/>
        <end position="127"/>
    </location>
</feature>
<organism evidence="2 3">
    <name type="scientific">Streptomyces bambusae</name>
    <dbReference type="NCBI Taxonomy" id="1550616"/>
    <lineage>
        <taxon>Bacteria</taxon>
        <taxon>Bacillati</taxon>
        <taxon>Actinomycetota</taxon>
        <taxon>Actinomycetes</taxon>
        <taxon>Kitasatosporales</taxon>
        <taxon>Streptomycetaceae</taxon>
        <taxon>Streptomyces</taxon>
    </lineage>
</organism>
<sequence length="175" mass="18631">AEALRAAVAGPAAGPAERFLVEVPEPPLQLKAADARASFDGREVSLRWSRTGASSTKWKTGDRHYPLSDLRGVEWHSPEAPGGHLRLRLRGTAPDAVPPPPDQDPAAVLFALGHGAVHESLPFAAAVLYALRTRTPVAAVAEPSDRMRHLGELHGAGLLTDAEYAALRDRFATEA</sequence>
<dbReference type="EMBL" id="WTFF01000141">
    <property type="protein sequence ID" value="MBW5484120.1"/>
    <property type="molecule type" value="Genomic_DNA"/>
</dbReference>
<evidence type="ECO:0000313" key="2">
    <source>
        <dbReference type="EMBL" id="MBW5484120.1"/>
    </source>
</evidence>
<dbReference type="Pfam" id="PF14472">
    <property type="entry name" value="DUF4429"/>
    <property type="match status" value="1"/>
</dbReference>